<keyword evidence="2" id="KW-0812">Transmembrane</keyword>
<keyword evidence="4" id="KW-1185">Reference proteome</keyword>
<protein>
    <submittedName>
        <fullName evidence="3">Uncharacterized protein</fullName>
    </submittedName>
</protein>
<sequence length="223" mass="24045">MASTSSSIKIKIWENKSKPHSMMVVVSQLIGISVAGYPSYLIIVVPSHDFTFQLDKQTTPASSKEKGKSKAQESSEDNYNPSSSEENTSDDGEPPSDNEASGSQNVARKKPPHKPSLSIHPKPAAEPTGPSEEFGPSSTKETGSHEWMMQSIFKLKSGLMKTVKRMDDMSKDFKLLSNIVEKGINSGGCEEGAETPECTAKKVKTHGGAVSVSDLSTQFPNPK</sequence>
<dbReference type="EMBL" id="GL883093">
    <property type="protein sequence ID" value="EGG10876.1"/>
    <property type="molecule type" value="Genomic_DNA"/>
</dbReference>
<dbReference type="VEuPathDB" id="FungiDB:MELLADRAFT_59811"/>
<dbReference type="RefSeq" id="XP_007405478.1">
    <property type="nucleotide sequence ID" value="XM_007405416.1"/>
</dbReference>
<feature type="compositionally biased region" description="Polar residues" evidence="1">
    <location>
        <begin position="77"/>
        <end position="86"/>
    </location>
</feature>
<proteinExistence type="predicted"/>
<dbReference type="HOGENOM" id="CLU_1240374_0_0_1"/>
<feature type="transmembrane region" description="Helical" evidence="2">
    <location>
        <begin position="21"/>
        <end position="43"/>
    </location>
</feature>
<accession>F4R8V5</accession>
<evidence type="ECO:0000313" key="3">
    <source>
        <dbReference type="EMBL" id="EGG10876.1"/>
    </source>
</evidence>
<keyword evidence="2" id="KW-1133">Transmembrane helix</keyword>
<dbReference type="AlphaFoldDB" id="F4R8V5"/>
<name>F4R8V5_MELLP</name>
<reference evidence="4" key="1">
    <citation type="journal article" date="2011" name="Proc. Natl. Acad. Sci. U.S.A.">
        <title>Obligate biotrophy features unraveled by the genomic analysis of rust fungi.</title>
        <authorList>
            <person name="Duplessis S."/>
            <person name="Cuomo C.A."/>
            <person name="Lin Y.-C."/>
            <person name="Aerts A."/>
            <person name="Tisserant E."/>
            <person name="Veneault-Fourrey C."/>
            <person name="Joly D.L."/>
            <person name="Hacquard S."/>
            <person name="Amselem J."/>
            <person name="Cantarel B.L."/>
            <person name="Chiu R."/>
            <person name="Coutinho P.M."/>
            <person name="Feau N."/>
            <person name="Field M."/>
            <person name="Frey P."/>
            <person name="Gelhaye E."/>
            <person name="Goldberg J."/>
            <person name="Grabherr M.G."/>
            <person name="Kodira C.D."/>
            <person name="Kohler A."/>
            <person name="Kuees U."/>
            <person name="Lindquist E.A."/>
            <person name="Lucas S.M."/>
            <person name="Mago R."/>
            <person name="Mauceli E."/>
            <person name="Morin E."/>
            <person name="Murat C."/>
            <person name="Pangilinan J.L."/>
            <person name="Park R."/>
            <person name="Pearson M."/>
            <person name="Quesneville H."/>
            <person name="Rouhier N."/>
            <person name="Sakthikumar S."/>
            <person name="Salamov A.A."/>
            <person name="Schmutz J."/>
            <person name="Selles B."/>
            <person name="Shapiro H."/>
            <person name="Tanguay P."/>
            <person name="Tuskan G.A."/>
            <person name="Henrissat B."/>
            <person name="Van de Peer Y."/>
            <person name="Rouze P."/>
            <person name="Ellis J.G."/>
            <person name="Dodds P.N."/>
            <person name="Schein J.E."/>
            <person name="Zhong S."/>
            <person name="Hamelin R.C."/>
            <person name="Grigoriev I.V."/>
            <person name="Szabo L.J."/>
            <person name="Martin F."/>
        </authorList>
    </citation>
    <scope>NUCLEOTIDE SEQUENCE [LARGE SCALE GENOMIC DNA]</scope>
    <source>
        <strain evidence="4">98AG31 / pathotype 3-4-7</strain>
    </source>
</reference>
<evidence type="ECO:0000313" key="4">
    <source>
        <dbReference type="Proteomes" id="UP000001072"/>
    </source>
</evidence>
<feature type="region of interest" description="Disordered" evidence="1">
    <location>
        <begin position="57"/>
        <end position="146"/>
    </location>
</feature>
<organism evidence="4">
    <name type="scientific">Melampsora larici-populina (strain 98AG31 / pathotype 3-4-7)</name>
    <name type="common">Poplar leaf rust fungus</name>
    <dbReference type="NCBI Taxonomy" id="747676"/>
    <lineage>
        <taxon>Eukaryota</taxon>
        <taxon>Fungi</taxon>
        <taxon>Dikarya</taxon>
        <taxon>Basidiomycota</taxon>
        <taxon>Pucciniomycotina</taxon>
        <taxon>Pucciniomycetes</taxon>
        <taxon>Pucciniales</taxon>
        <taxon>Melampsoraceae</taxon>
        <taxon>Melampsora</taxon>
    </lineage>
</organism>
<dbReference type="InParanoid" id="F4R8V5"/>
<dbReference type="GeneID" id="18929428"/>
<feature type="compositionally biased region" description="Acidic residues" evidence="1">
    <location>
        <begin position="87"/>
        <end position="96"/>
    </location>
</feature>
<evidence type="ECO:0000256" key="2">
    <source>
        <dbReference type="SAM" id="Phobius"/>
    </source>
</evidence>
<dbReference type="KEGG" id="mlr:MELLADRAFT_59811"/>
<dbReference type="Proteomes" id="UP000001072">
    <property type="component" value="Unassembled WGS sequence"/>
</dbReference>
<gene>
    <name evidence="3" type="ORF">MELLADRAFT_59811</name>
</gene>
<feature type="compositionally biased region" description="Basic and acidic residues" evidence="1">
    <location>
        <begin position="63"/>
        <end position="73"/>
    </location>
</feature>
<keyword evidence="2" id="KW-0472">Membrane</keyword>
<evidence type="ECO:0000256" key="1">
    <source>
        <dbReference type="SAM" id="MobiDB-lite"/>
    </source>
</evidence>